<dbReference type="InterPro" id="IPR040441">
    <property type="entry name" value="CFA20/CFAP20DC"/>
</dbReference>
<feature type="region of interest" description="Disordered" evidence="1">
    <location>
        <begin position="381"/>
        <end position="404"/>
    </location>
</feature>
<feature type="compositionally biased region" description="Basic residues" evidence="1">
    <location>
        <begin position="395"/>
        <end position="404"/>
    </location>
</feature>
<dbReference type="InterPro" id="IPR007714">
    <property type="entry name" value="CFA20_dom"/>
</dbReference>
<protein>
    <recommendedName>
        <fullName evidence="2">CFA20 domain-containing protein</fullName>
    </recommendedName>
</protein>
<dbReference type="PANTHER" id="PTHR12458">
    <property type="entry name" value="ORF PROTEIN"/>
    <property type="match status" value="1"/>
</dbReference>
<proteinExistence type="predicted"/>
<dbReference type="Pfam" id="PF05018">
    <property type="entry name" value="CFA20_dom"/>
    <property type="match status" value="1"/>
</dbReference>
<accession>M8BUH0</accession>
<name>M8BUH0_AEGTA</name>
<feature type="compositionally biased region" description="Basic residues" evidence="1">
    <location>
        <begin position="483"/>
        <end position="492"/>
    </location>
</feature>
<sequence>MWPLHVATIEIYVHDAVMYHKAEGGPFTHTPLDEVQEAFSWTHKLGKRMFKNTFQSGFLSILYSLGTKPLQIWDKEVVDGHIKRPQDEDIKSNVLEIVGTNVQSTYITCPADPAATLGIKLPFLALVVKNLKKYFTFEVQVLDDKNVRRRFRASNFQVCKSYGSIIVSVESVTRVKPYICTMPLKLDDGWNNIQLNLTDLTKRAYGTNYVETLRVQVHANCRLRRVYFSDRLYSEEELPAEFKLYLPIQKRATNRRPSEVLEIEAVNTRTTDTGGVIFLRKHQFKNKKDTEYMECRPGPIFARAWAGISVGPPARLYRRDWLGTLLYGHSRGRAPSSPPLHRCAIDLICIGPKSLAGAHSVRCRGSPRTWGGFLHLPPNLVAEPSTSVSRGGGHRERRKRGRRSIRVARRHVRVVTPTPGTRAEAKGRRGCAPERQGARAGSVTDLSISSTASELDKPLKLSDRMKRGGAAARVQALPSSSSGHRRRGKIGHRWGVGEGGEWAKNKLSCEPICGWMVSGTVVSPTHQGSSSGARIYFRISGDAHLVGGDVPVDDEVPTVTS</sequence>
<evidence type="ECO:0000313" key="3">
    <source>
        <dbReference type="EnsemblPlants" id="EMT06582"/>
    </source>
</evidence>
<dbReference type="EnsemblPlants" id="EMT06582">
    <property type="protein sequence ID" value="EMT06582"/>
    <property type="gene ID" value="F775_24137"/>
</dbReference>
<feature type="region of interest" description="Disordered" evidence="1">
    <location>
        <begin position="473"/>
        <end position="493"/>
    </location>
</feature>
<organism evidence="3">
    <name type="scientific">Aegilops tauschii</name>
    <name type="common">Tausch's goatgrass</name>
    <name type="synonym">Aegilops squarrosa</name>
    <dbReference type="NCBI Taxonomy" id="37682"/>
    <lineage>
        <taxon>Eukaryota</taxon>
        <taxon>Viridiplantae</taxon>
        <taxon>Streptophyta</taxon>
        <taxon>Embryophyta</taxon>
        <taxon>Tracheophyta</taxon>
        <taxon>Spermatophyta</taxon>
        <taxon>Magnoliopsida</taxon>
        <taxon>Liliopsida</taxon>
        <taxon>Poales</taxon>
        <taxon>Poaceae</taxon>
        <taxon>BOP clade</taxon>
        <taxon>Pooideae</taxon>
        <taxon>Triticodae</taxon>
        <taxon>Triticeae</taxon>
        <taxon>Triticinae</taxon>
        <taxon>Aegilops</taxon>
    </lineage>
</organism>
<evidence type="ECO:0000259" key="2">
    <source>
        <dbReference type="Pfam" id="PF05018"/>
    </source>
</evidence>
<dbReference type="AlphaFoldDB" id="M8BUH0"/>
<reference evidence="3" key="1">
    <citation type="submission" date="2015-06" db="UniProtKB">
        <authorList>
            <consortium name="EnsemblPlants"/>
        </authorList>
    </citation>
    <scope>IDENTIFICATION</scope>
</reference>
<feature type="region of interest" description="Disordered" evidence="1">
    <location>
        <begin position="418"/>
        <end position="445"/>
    </location>
</feature>
<feature type="domain" description="CFA20" evidence="2">
    <location>
        <begin position="49"/>
        <end position="245"/>
    </location>
</feature>
<evidence type="ECO:0000256" key="1">
    <source>
        <dbReference type="SAM" id="MobiDB-lite"/>
    </source>
</evidence>